<proteinExistence type="predicted"/>
<keyword evidence="2" id="KW-1185">Reference proteome</keyword>
<dbReference type="Proteomes" id="UP000193689">
    <property type="component" value="Unassembled WGS sequence"/>
</dbReference>
<organism evidence="1 2">
    <name type="scientific">Pseudomassariella vexata</name>
    <dbReference type="NCBI Taxonomy" id="1141098"/>
    <lineage>
        <taxon>Eukaryota</taxon>
        <taxon>Fungi</taxon>
        <taxon>Dikarya</taxon>
        <taxon>Ascomycota</taxon>
        <taxon>Pezizomycotina</taxon>
        <taxon>Sordariomycetes</taxon>
        <taxon>Xylariomycetidae</taxon>
        <taxon>Amphisphaeriales</taxon>
        <taxon>Pseudomassariaceae</taxon>
        <taxon>Pseudomassariella</taxon>
    </lineage>
</organism>
<gene>
    <name evidence="1" type="ORF">BCR38DRAFT_475796</name>
</gene>
<dbReference type="RefSeq" id="XP_040714276.1">
    <property type="nucleotide sequence ID" value="XM_040863020.1"/>
</dbReference>
<dbReference type="AlphaFoldDB" id="A0A1Y2DT45"/>
<protein>
    <submittedName>
        <fullName evidence="1">Uncharacterized protein</fullName>
    </submittedName>
</protein>
<sequence>MAVSQTMKMRTKHASLTPFAKLKQSHLPAYSAATTSCRGWLNGCGCLFRKIDACCHANSTTVSRLGSWRDASLLQCTNQQQGASPTTLCSLESQGWFMDNDQRVISFYTNLVISESENAEPSAGYKVYREIAAVDKRSIVHVIDCLLLETCPSREG</sequence>
<evidence type="ECO:0000313" key="2">
    <source>
        <dbReference type="Proteomes" id="UP000193689"/>
    </source>
</evidence>
<reference evidence="1 2" key="1">
    <citation type="submission" date="2016-07" db="EMBL/GenBank/DDBJ databases">
        <title>Pervasive Adenine N6-methylation of Active Genes in Fungi.</title>
        <authorList>
            <consortium name="DOE Joint Genome Institute"/>
            <person name="Mondo S.J."/>
            <person name="Dannebaum R.O."/>
            <person name="Kuo R.C."/>
            <person name="Labutti K."/>
            <person name="Haridas S."/>
            <person name="Kuo A."/>
            <person name="Salamov A."/>
            <person name="Ahrendt S.R."/>
            <person name="Lipzen A."/>
            <person name="Sullivan W."/>
            <person name="Andreopoulos W.B."/>
            <person name="Clum A."/>
            <person name="Lindquist E."/>
            <person name="Daum C."/>
            <person name="Ramamoorthy G.K."/>
            <person name="Gryganskyi A."/>
            <person name="Culley D."/>
            <person name="Magnuson J.K."/>
            <person name="James T.Y."/>
            <person name="O'Malley M.A."/>
            <person name="Stajich J.E."/>
            <person name="Spatafora J.W."/>
            <person name="Visel A."/>
            <person name="Grigoriev I.V."/>
        </authorList>
    </citation>
    <scope>NUCLEOTIDE SEQUENCE [LARGE SCALE GENOMIC DNA]</scope>
    <source>
        <strain evidence="1 2">CBS 129021</strain>
    </source>
</reference>
<name>A0A1Y2DT45_9PEZI</name>
<dbReference type="EMBL" id="MCFJ01000009">
    <property type="protein sequence ID" value="ORY62440.1"/>
    <property type="molecule type" value="Genomic_DNA"/>
</dbReference>
<dbReference type="GeneID" id="63779232"/>
<accession>A0A1Y2DT45</accession>
<dbReference type="InParanoid" id="A0A1Y2DT45"/>
<evidence type="ECO:0000313" key="1">
    <source>
        <dbReference type="EMBL" id="ORY62440.1"/>
    </source>
</evidence>
<feature type="non-terminal residue" evidence="1">
    <location>
        <position position="156"/>
    </location>
</feature>
<comment type="caution">
    <text evidence="1">The sequence shown here is derived from an EMBL/GenBank/DDBJ whole genome shotgun (WGS) entry which is preliminary data.</text>
</comment>